<sequence length="315" mass="35536">MVFHCVAGESCDGLKEPLNGTFFCSLFFTGNVSVTNLLENGEYSSLEARVKQTAEQQRNLLRMLEKSWARELELGERLAESKHNQEDLKLELHRLEGELVRMDEMSDLMQEGFFEAENIAEVLTGISKELMGKLKIAQFSLSSALQREAYLSSKLQSSMQVLSVEQSAFQACCLELNNLKTHLMEAEDKCCLANFEVVSLREKIDLLEAQLRESEGQLQLVNSSVEASQGEQERQSSQIFDLENLIEELNSNVSKSDSRAQSAESKCKLLAEINAGLNKELVLFRSNDSTEKVNVLEKQLRQSDTQLQYALKGIY</sequence>
<evidence type="ECO:0000313" key="1">
    <source>
        <dbReference type="EMBL" id="KAJ8630001.1"/>
    </source>
</evidence>
<evidence type="ECO:0000313" key="2">
    <source>
        <dbReference type="Proteomes" id="UP001234297"/>
    </source>
</evidence>
<reference evidence="1 2" key="1">
    <citation type="journal article" date="2022" name="Hortic Res">
        <title>A haplotype resolved chromosomal level avocado genome allows analysis of novel avocado genes.</title>
        <authorList>
            <person name="Nath O."/>
            <person name="Fletcher S.J."/>
            <person name="Hayward A."/>
            <person name="Shaw L.M."/>
            <person name="Masouleh A.K."/>
            <person name="Furtado A."/>
            <person name="Henry R.J."/>
            <person name="Mitter N."/>
        </authorList>
    </citation>
    <scope>NUCLEOTIDE SEQUENCE [LARGE SCALE GENOMIC DNA]</scope>
    <source>
        <strain evidence="2">cv. Hass</strain>
    </source>
</reference>
<name>A0ACC2L982_PERAE</name>
<dbReference type="EMBL" id="CM056815">
    <property type="protein sequence ID" value="KAJ8630001.1"/>
    <property type="molecule type" value="Genomic_DNA"/>
</dbReference>
<organism evidence="1 2">
    <name type="scientific">Persea americana</name>
    <name type="common">Avocado</name>
    <dbReference type="NCBI Taxonomy" id="3435"/>
    <lineage>
        <taxon>Eukaryota</taxon>
        <taxon>Viridiplantae</taxon>
        <taxon>Streptophyta</taxon>
        <taxon>Embryophyta</taxon>
        <taxon>Tracheophyta</taxon>
        <taxon>Spermatophyta</taxon>
        <taxon>Magnoliopsida</taxon>
        <taxon>Magnoliidae</taxon>
        <taxon>Laurales</taxon>
        <taxon>Lauraceae</taxon>
        <taxon>Persea</taxon>
    </lineage>
</organism>
<accession>A0ACC2L982</accession>
<proteinExistence type="predicted"/>
<gene>
    <name evidence="1" type="ORF">MRB53_023324</name>
</gene>
<dbReference type="Proteomes" id="UP001234297">
    <property type="component" value="Chromosome 7"/>
</dbReference>
<protein>
    <submittedName>
        <fullName evidence="1">Uncharacterized protein</fullName>
    </submittedName>
</protein>
<comment type="caution">
    <text evidence="1">The sequence shown here is derived from an EMBL/GenBank/DDBJ whole genome shotgun (WGS) entry which is preliminary data.</text>
</comment>
<keyword evidence="2" id="KW-1185">Reference proteome</keyword>